<name>A0A7Z7PNE4_9BACT</name>
<evidence type="ECO:0000313" key="2">
    <source>
        <dbReference type="EMBL" id="SSC12119.1"/>
    </source>
</evidence>
<proteinExistence type="predicted"/>
<dbReference type="RefSeq" id="WP_169698512.1">
    <property type="nucleotide sequence ID" value="NZ_LS974202.1"/>
</dbReference>
<sequence>MSEVLISNVEKWLTPHLERAFKIRYTEQLKHSHFTAFDPENPYIIGFEYIGEFTDIGSLGDVLHMAAQMGRLKTLIYLSSYGVYSPKKKLFSEDDIVCPKNFVGTRSAMLEDILVYLANRYSLDLTVLRLFNPYGPYQLSPYVVPTVLEKIATEGTVNIGDSEKVRDFFYISDLIDLVKLVLEKDPKGINVFNVGSGVPTSISQLIVKAQEVTGGSCDVIFDATKLREEYDYAVADITRIKKELGWEPKVSLEEGLALTYQWILGRSGK</sequence>
<evidence type="ECO:0000259" key="1">
    <source>
        <dbReference type="Pfam" id="PF16363"/>
    </source>
</evidence>
<dbReference type="EC" id="5.1.3.2" evidence="2"/>
<reference evidence="2 3" key="1">
    <citation type="submission" date="2017-01" db="EMBL/GenBank/DDBJ databases">
        <authorList>
            <person name="Erauso G."/>
        </authorList>
    </citation>
    <scope>NUCLEOTIDE SEQUENCE [LARGE SCALE GENOMIC DNA]</scope>
    <source>
        <strain evidence="2">MESINF1</strain>
    </source>
</reference>
<dbReference type="AlphaFoldDB" id="A0A7Z7PNE4"/>
<dbReference type="InterPro" id="IPR036291">
    <property type="entry name" value="NAD(P)-bd_dom_sf"/>
</dbReference>
<feature type="domain" description="NAD(P)-binding" evidence="1">
    <location>
        <begin position="64"/>
        <end position="257"/>
    </location>
</feature>
<keyword evidence="2" id="KW-0413">Isomerase</keyword>
<dbReference type="GO" id="GO:0003978">
    <property type="term" value="F:UDP-glucose 4-epimerase activity"/>
    <property type="evidence" value="ECO:0007669"/>
    <property type="project" value="UniProtKB-EC"/>
</dbReference>
<dbReference type="Proteomes" id="UP000250796">
    <property type="component" value="Chromosome MESINF"/>
</dbReference>
<dbReference type="InterPro" id="IPR016040">
    <property type="entry name" value="NAD(P)-bd_dom"/>
</dbReference>
<dbReference type="PRINTS" id="PR01713">
    <property type="entry name" value="NUCEPIMERASE"/>
</dbReference>
<evidence type="ECO:0000313" key="3">
    <source>
        <dbReference type="Proteomes" id="UP000250796"/>
    </source>
</evidence>
<accession>A0A7Z7PNE4</accession>
<protein>
    <submittedName>
        <fullName evidence="2">Putative UDP-glucose 4-epimerase</fullName>
        <ecNumber evidence="2">5.1.3.2</ecNumber>
    </submittedName>
</protein>
<dbReference type="PANTHER" id="PTHR43000">
    <property type="entry name" value="DTDP-D-GLUCOSE 4,6-DEHYDRATASE-RELATED"/>
    <property type="match status" value="1"/>
</dbReference>
<dbReference type="Gene3D" id="3.40.50.720">
    <property type="entry name" value="NAD(P)-binding Rossmann-like Domain"/>
    <property type="match status" value="1"/>
</dbReference>
<dbReference type="SUPFAM" id="SSF51735">
    <property type="entry name" value="NAD(P)-binding Rossmann-fold domains"/>
    <property type="match status" value="1"/>
</dbReference>
<organism evidence="2 3">
    <name type="scientific">Mesotoga infera</name>
    <dbReference type="NCBI Taxonomy" id="1236046"/>
    <lineage>
        <taxon>Bacteria</taxon>
        <taxon>Thermotogati</taxon>
        <taxon>Thermotogota</taxon>
        <taxon>Thermotogae</taxon>
        <taxon>Kosmotogales</taxon>
        <taxon>Kosmotogaceae</taxon>
        <taxon>Mesotoga</taxon>
    </lineage>
</organism>
<gene>
    <name evidence="2" type="ORF">MESINF_0670</name>
</gene>
<dbReference type="Pfam" id="PF16363">
    <property type="entry name" value="GDP_Man_Dehyd"/>
    <property type="match status" value="1"/>
</dbReference>
<dbReference type="EMBL" id="LS974202">
    <property type="protein sequence ID" value="SSC12119.1"/>
    <property type="molecule type" value="Genomic_DNA"/>
</dbReference>
<dbReference type="KEGG" id="minf:MESINF_0670"/>
<keyword evidence="3" id="KW-1185">Reference proteome</keyword>